<proteinExistence type="predicted"/>
<gene>
    <name evidence="1" type="ORF">DFE_0825</name>
</gene>
<dbReference type="RefSeq" id="WP_126376901.1">
    <property type="nucleotide sequence ID" value="NZ_AP017378.1"/>
</dbReference>
<name>A0A2Z6AWE8_9BACT</name>
<evidence type="ECO:0000313" key="1">
    <source>
        <dbReference type="EMBL" id="BBD07551.1"/>
    </source>
</evidence>
<dbReference type="OrthoDB" id="7324894at2"/>
<reference evidence="1 2" key="1">
    <citation type="journal article" date="2018" name="Sci. Adv.">
        <title>Multi-heme cytochromes provide a pathway for survival in energy-limited environments.</title>
        <authorList>
            <person name="Deng X."/>
            <person name="Dohmae N."/>
            <person name="Nealson K.H."/>
            <person name="Hashimoto K."/>
            <person name="Okamoto A."/>
        </authorList>
    </citation>
    <scope>NUCLEOTIDE SEQUENCE [LARGE SCALE GENOMIC DNA]</scope>
    <source>
        <strain evidence="1 2">IS5</strain>
    </source>
</reference>
<dbReference type="EMBL" id="AP017378">
    <property type="protein sequence ID" value="BBD07551.1"/>
    <property type="molecule type" value="Genomic_DNA"/>
</dbReference>
<sequence length="407" mass="46019">MWKRYNRNVLIAIAALFLLVAAVNVIVDPLWAFGTPRIAKVNANKPIFSRFVRLGKAHIISRLKPQAVVLGSSRTELSIGPGHPHHAGKDWYNLALSGACLYEMRRYLDHAIAQGRLQEALVGLDFYMFDTNLVPKPGFDESILAPNVKPWDRVALAFSSSLFKISAESVGKQWRDSLYDPVSGHDFGKFESLVGDGGQYAAFTRVLSRIVNKVVPAQAGAEPVRKSETWDQYEAMLVTAHANDLRLTLFLSPVHAWLWQPYKERGQWGKIEDWKRGLVRLNEAVARRMGRSPFPLWDFSGYNIITTERVPDAGDMAAQMHWYYEASHCRSILGDLMQDRIYAVNNPLLPDDFGIRLTSESIEAHLSCVRVDQQHWEQTHPRAVAAIRTLISERSAELAVRRNDDSN</sequence>
<dbReference type="KEGG" id="dfl:DFE_0825"/>
<dbReference type="AlphaFoldDB" id="A0A2Z6AWE8"/>
<protein>
    <submittedName>
        <fullName evidence="1">Uncharacterized protein</fullName>
    </submittedName>
</protein>
<accession>A0A2Z6AWE8</accession>
<evidence type="ECO:0000313" key="2">
    <source>
        <dbReference type="Proteomes" id="UP000269883"/>
    </source>
</evidence>
<keyword evidence="2" id="KW-1185">Reference proteome</keyword>
<dbReference type="Proteomes" id="UP000269883">
    <property type="component" value="Chromosome"/>
</dbReference>
<organism evidence="1 2">
    <name type="scientific">Desulfovibrio ferrophilus</name>
    <dbReference type="NCBI Taxonomy" id="241368"/>
    <lineage>
        <taxon>Bacteria</taxon>
        <taxon>Pseudomonadati</taxon>
        <taxon>Thermodesulfobacteriota</taxon>
        <taxon>Desulfovibrionia</taxon>
        <taxon>Desulfovibrionales</taxon>
        <taxon>Desulfovibrionaceae</taxon>
        <taxon>Desulfovibrio</taxon>
    </lineage>
</organism>